<dbReference type="EMBL" id="JAJHVV010000007">
    <property type="protein sequence ID" value="MCK6264175.1"/>
    <property type="molecule type" value="Genomic_DNA"/>
</dbReference>
<dbReference type="InterPro" id="IPR002645">
    <property type="entry name" value="STAS_dom"/>
</dbReference>
<sequence length="115" mass="12789">MTSLRNETTPVSTNNNRLQENHMDCLLGESLEISTVMDAKVQYEEWLKQSSLRIDASQVSRVDTAGIQLLVSLMISARQMNVVVELSEMSPVLTEALQTLGLTKVFDNEGMVEGE</sequence>
<organism evidence="2 3">
    <name type="scientific">Vibrio amylolyticus</name>
    <dbReference type="NCBI Taxonomy" id="2847292"/>
    <lineage>
        <taxon>Bacteria</taxon>
        <taxon>Pseudomonadati</taxon>
        <taxon>Pseudomonadota</taxon>
        <taxon>Gammaproteobacteria</taxon>
        <taxon>Vibrionales</taxon>
        <taxon>Vibrionaceae</taxon>
        <taxon>Vibrio</taxon>
    </lineage>
</organism>
<dbReference type="SUPFAM" id="SSF52091">
    <property type="entry name" value="SpoIIaa-like"/>
    <property type="match status" value="1"/>
</dbReference>
<proteinExistence type="predicted"/>
<dbReference type="PANTHER" id="PTHR35849">
    <property type="entry name" value="BLR2341 PROTEIN"/>
    <property type="match status" value="1"/>
</dbReference>
<dbReference type="Gene3D" id="3.30.750.24">
    <property type="entry name" value="STAS domain"/>
    <property type="match status" value="1"/>
</dbReference>
<dbReference type="PANTHER" id="PTHR35849:SF2">
    <property type="entry name" value="BLR2341 PROTEIN"/>
    <property type="match status" value="1"/>
</dbReference>
<comment type="caution">
    <text evidence="2">The sequence shown here is derived from an EMBL/GenBank/DDBJ whole genome shotgun (WGS) entry which is preliminary data.</text>
</comment>
<accession>A0A9X1XNF7</accession>
<dbReference type="CDD" id="cd07043">
    <property type="entry name" value="STAS_anti-anti-sigma_factors"/>
    <property type="match status" value="1"/>
</dbReference>
<evidence type="ECO:0000259" key="1">
    <source>
        <dbReference type="PROSITE" id="PS50801"/>
    </source>
</evidence>
<dbReference type="InterPro" id="IPR052746">
    <property type="entry name" value="MlaB_ABC_Transporter"/>
</dbReference>
<dbReference type="PROSITE" id="PS50801">
    <property type="entry name" value="STAS"/>
    <property type="match status" value="1"/>
</dbReference>
<dbReference type="InterPro" id="IPR058548">
    <property type="entry name" value="MlaB-like_STAS"/>
</dbReference>
<reference evidence="2" key="1">
    <citation type="submission" date="2021-11" db="EMBL/GenBank/DDBJ databases">
        <title>Vibrio ZSDE26 sp. nov. and Vibrio ZSDZ34 sp. nov., isolated from coastal seawater in Qingdao.</title>
        <authorList>
            <person name="Zhang P."/>
        </authorList>
    </citation>
    <scope>NUCLEOTIDE SEQUENCE</scope>
    <source>
        <strain evidence="2">ZSDE26</strain>
    </source>
</reference>
<dbReference type="Proteomes" id="UP001139559">
    <property type="component" value="Unassembled WGS sequence"/>
</dbReference>
<dbReference type="InterPro" id="IPR036513">
    <property type="entry name" value="STAS_dom_sf"/>
</dbReference>
<evidence type="ECO:0000313" key="2">
    <source>
        <dbReference type="EMBL" id="MCK6264175.1"/>
    </source>
</evidence>
<dbReference type="AlphaFoldDB" id="A0A9X1XNF7"/>
<dbReference type="Pfam" id="PF13466">
    <property type="entry name" value="STAS_2"/>
    <property type="match status" value="1"/>
</dbReference>
<name>A0A9X1XNF7_9VIBR</name>
<gene>
    <name evidence="2" type="ORF">KP803_12920</name>
</gene>
<feature type="domain" description="STAS" evidence="1">
    <location>
        <begin position="1"/>
        <end position="115"/>
    </location>
</feature>
<evidence type="ECO:0000313" key="3">
    <source>
        <dbReference type="Proteomes" id="UP001139559"/>
    </source>
</evidence>
<protein>
    <submittedName>
        <fullName evidence="2">STAS domain-containing protein</fullName>
    </submittedName>
</protein>
<keyword evidence="3" id="KW-1185">Reference proteome</keyword>